<dbReference type="OrthoDB" id="5638848at2"/>
<dbReference type="SUPFAM" id="SSF52540">
    <property type="entry name" value="P-loop containing nucleoside triphosphate hydrolases"/>
    <property type="match status" value="1"/>
</dbReference>
<proteinExistence type="predicted"/>
<comment type="caution">
    <text evidence="2">The sequence shown here is derived from an EMBL/GenBank/DDBJ whole genome shotgun (WGS) entry which is preliminary data.</text>
</comment>
<organism evidence="2 3">
    <name type="scientific">Niastella yeongjuensis</name>
    <dbReference type="NCBI Taxonomy" id="354355"/>
    <lineage>
        <taxon>Bacteria</taxon>
        <taxon>Pseudomonadati</taxon>
        <taxon>Bacteroidota</taxon>
        <taxon>Chitinophagia</taxon>
        <taxon>Chitinophagales</taxon>
        <taxon>Chitinophagaceae</taxon>
        <taxon>Niastella</taxon>
    </lineage>
</organism>
<gene>
    <name evidence="2" type="ORF">A4H97_30505</name>
</gene>
<feature type="domain" description="NadR/Ttd14 AAA" evidence="1">
    <location>
        <begin position="5"/>
        <end position="168"/>
    </location>
</feature>
<dbReference type="Gene3D" id="3.40.50.300">
    <property type="entry name" value="P-loop containing nucleotide triphosphate hydrolases"/>
    <property type="match status" value="1"/>
</dbReference>
<protein>
    <submittedName>
        <fullName evidence="2">ATPase</fullName>
    </submittedName>
</protein>
<dbReference type="EMBL" id="LVXG01000020">
    <property type="protein sequence ID" value="OQP47937.1"/>
    <property type="molecule type" value="Genomic_DNA"/>
</dbReference>
<evidence type="ECO:0000313" key="2">
    <source>
        <dbReference type="EMBL" id="OQP47937.1"/>
    </source>
</evidence>
<keyword evidence="3" id="KW-1185">Reference proteome</keyword>
<reference evidence="3" key="1">
    <citation type="submission" date="2016-04" db="EMBL/GenBank/DDBJ databases">
        <authorList>
            <person name="Chen L."/>
            <person name="Zhuang W."/>
            <person name="Wang G."/>
        </authorList>
    </citation>
    <scope>NUCLEOTIDE SEQUENCE [LARGE SCALE GENOMIC DNA]</scope>
    <source>
        <strain evidence="3">17621</strain>
    </source>
</reference>
<dbReference type="RefSeq" id="WP_081200705.1">
    <property type="nucleotide sequence ID" value="NZ_FOCZ01000023.1"/>
</dbReference>
<dbReference type="InterPro" id="IPR038727">
    <property type="entry name" value="NadR/Ttd14_AAA_dom"/>
</dbReference>
<evidence type="ECO:0000313" key="3">
    <source>
        <dbReference type="Proteomes" id="UP000192610"/>
    </source>
</evidence>
<dbReference type="Proteomes" id="UP000192610">
    <property type="component" value="Unassembled WGS sequence"/>
</dbReference>
<accession>A0A1V9EP85</accession>
<sequence length="177" mass="19824">MQHFYLISGGPGSGKTALLNALAKQGIHGMPEAGRAIIQDQVAIGGTALPWLDKSAFAELMLSWEMRSYREAQQAQGPVLFDRGIPDVMGYLQLSQLPVPAHVEKAALDFRYNQQVFLAPPWPGIYTNDKERKQSEAEAIATYDMMVNVYSKLGYEINLLPLTTVDERVKFVRRRIL</sequence>
<name>A0A1V9EP85_9BACT</name>
<dbReference type="AlphaFoldDB" id="A0A1V9EP85"/>
<dbReference type="Pfam" id="PF13521">
    <property type="entry name" value="AAA_28"/>
    <property type="match status" value="1"/>
</dbReference>
<evidence type="ECO:0000259" key="1">
    <source>
        <dbReference type="Pfam" id="PF13521"/>
    </source>
</evidence>
<dbReference type="InterPro" id="IPR027417">
    <property type="entry name" value="P-loop_NTPase"/>
</dbReference>